<dbReference type="Gene3D" id="3.30.950.10">
    <property type="entry name" value="Methyltransferase, Cobalt-precorrin-4 Transmethylase, Domain 2"/>
    <property type="match status" value="1"/>
</dbReference>
<dbReference type="AlphaFoldDB" id="D0WES9"/>
<dbReference type="HOGENOM" id="CLU_011276_6_0_11"/>
<keyword evidence="4" id="KW-0949">S-adenosyl-L-methionine</keyword>
<keyword evidence="2 8" id="KW-0489">Methyltransferase</keyword>
<organism evidence="8 9">
    <name type="scientific">Slackia exigua (strain ATCC 700122 / DSM 15923 / CIP 105133 / JCM 11022 / KCTC 5966 / S-7)</name>
    <dbReference type="NCBI Taxonomy" id="649764"/>
    <lineage>
        <taxon>Bacteria</taxon>
        <taxon>Bacillati</taxon>
        <taxon>Actinomycetota</taxon>
        <taxon>Coriobacteriia</taxon>
        <taxon>Eggerthellales</taxon>
        <taxon>Eggerthellaceae</taxon>
        <taxon>Slackia</taxon>
    </lineage>
</organism>
<evidence type="ECO:0000256" key="5">
    <source>
        <dbReference type="ARBA" id="ARBA00023244"/>
    </source>
</evidence>
<dbReference type="InterPro" id="IPR035996">
    <property type="entry name" value="4pyrrol_Methylase_sf"/>
</dbReference>
<dbReference type="InterPro" id="IPR050161">
    <property type="entry name" value="Siro_Cobalamin_biosynth"/>
</dbReference>
<dbReference type="InterPro" id="IPR000878">
    <property type="entry name" value="4pyrrol_Mease"/>
</dbReference>
<dbReference type="GO" id="GO:0019354">
    <property type="term" value="P:siroheme biosynthetic process"/>
    <property type="evidence" value="ECO:0007669"/>
    <property type="project" value="InterPro"/>
</dbReference>
<gene>
    <name evidence="8" type="primary">cobA</name>
    <name evidence="8" type="ORF">HMPREF0762_00311</name>
</gene>
<name>D0WES9_SLAES</name>
<dbReference type="Gene3D" id="3.40.50.10090">
    <property type="match status" value="2"/>
</dbReference>
<dbReference type="GO" id="GO:0004852">
    <property type="term" value="F:uroporphyrinogen-III synthase activity"/>
    <property type="evidence" value="ECO:0007669"/>
    <property type="project" value="InterPro"/>
</dbReference>
<dbReference type="eggNOG" id="COG1587">
    <property type="taxonomic scope" value="Bacteria"/>
</dbReference>
<evidence type="ECO:0000259" key="6">
    <source>
        <dbReference type="Pfam" id="PF00590"/>
    </source>
</evidence>
<evidence type="ECO:0000313" key="8">
    <source>
        <dbReference type="EMBL" id="EEZ62217.1"/>
    </source>
</evidence>
<dbReference type="InterPro" id="IPR036108">
    <property type="entry name" value="4pyrrol_syn_uPrphyn_synt_sf"/>
</dbReference>
<dbReference type="InterPro" id="IPR003754">
    <property type="entry name" value="4pyrrol_synth_uPrphyn_synth"/>
</dbReference>
<dbReference type="RefSeq" id="WP_006361557.1">
    <property type="nucleotide sequence ID" value="NZ_GG700630.1"/>
</dbReference>
<evidence type="ECO:0000313" key="9">
    <source>
        <dbReference type="Proteomes" id="UP000006001"/>
    </source>
</evidence>
<dbReference type="PANTHER" id="PTHR45790">
    <property type="entry name" value="SIROHEME SYNTHASE-RELATED"/>
    <property type="match status" value="1"/>
</dbReference>
<keyword evidence="5" id="KW-0627">Porphyrin biosynthesis</keyword>
<evidence type="ECO:0000256" key="2">
    <source>
        <dbReference type="ARBA" id="ARBA00022603"/>
    </source>
</evidence>
<evidence type="ECO:0000256" key="1">
    <source>
        <dbReference type="ARBA" id="ARBA00012162"/>
    </source>
</evidence>
<feature type="domain" description="Tetrapyrrole methylase" evidence="6">
    <location>
        <begin position="7"/>
        <end position="245"/>
    </location>
</feature>
<evidence type="ECO:0000256" key="3">
    <source>
        <dbReference type="ARBA" id="ARBA00022679"/>
    </source>
</evidence>
<evidence type="ECO:0000256" key="4">
    <source>
        <dbReference type="ARBA" id="ARBA00022691"/>
    </source>
</evidence>
<dbReference type="EC" id="2.1.1.107" evidence="1"/>
<dbReference type="SUPFAM" id="SSF53790">
    <property type="entry name" value="Tetrapyrrole methylase"/>
    <property type="match status" value="1"/>
</dbReference>
<comment type="caution">
    <text evidence="8">The sequence shown here is derived from an EMBL/GenBank/DDBJ whole genome shotgun (WGS) entry which is preliminary data.</text>
</comment>
<dbReference type="CDD" id="cd11642">
    <property type="entry name" value="SUMT"/>
    <property type="match status" value="1"/>
</dbReference>
<dbReference type="PANTHER" id="PTHR45790:SF3">
    <property type="entry name" value="S-ADENOSYL-L-METHIONINE-DEPENDENT UROPORPHYRINOGEN III METHYLTRANSFERASE, CHLOROPLASTIC"/>
    <property type="match status" value="1"/>
</dbReference>
<feature type="domain" description="Tetrapyrrole biosynthesis uroporphyrinogen III synthase" evidence="7">
    <location>
        <begin position="296"/>
        <end position="527"/>
    </location>
</feature>
<dbReference type="InterPro" id="IPR006366">
    <property type="entry name" value="CobA/CysG_C"/>
</dbReference>
<dbReference type="Gene3D" id="3.40.1010.10">
    <property type="entry name" value="Cobalt-precorrin-4 Transmethylase, Domain 1"/>
    <property type="match status" value="1"/>
</dbReference>
<sequence length="548" mass="57641">MSVSTHVALVGAGPGDEGLLTCEGARLIESADIIVYDYLSNPRLLGRARADARLVYVGKKGFSGHITQPEINDILIDLARELDAAFKARLASRPADAARAESGIRAPLLVRLKGGDPFVFGRGGEEALALREAGIPFSVVPGITSGIAAPAYAGIPVTHRGVASSVTFVTGNEDPTKDETALDWESLAGMVKAGGTLCFYMGMRNLSSIAGHLAVQGVEADCPCALVRWGTTREQRTLVAPLSDAARRAEEAGFTAPVMTVVGQVACLREDLSWFEDAPLFGRRILVTRSRTQASAFTRRLEALGAQVVEVPTIDIAPPESFDALDASLNALDGFSWVVFTSANGVEAFFERLRRRTALPHDARALAHARIAAIGPATADALRAHGIEADAVPHEYRAEAVFDAMRERGLDADDAVLIPRAQVAREALPEMLAGIGCAVTVAPAYRTVVPGTSADAARAALADGVDAVTFTSSSTAENLVALLGEDAPALLADARLFSIGPITTATLERLGFPPASTASSYTIPGLVDTLLEAFASPDETASPRKDHR</sequence>
<dbReference type="OrthoDB" id="9815856at2"/>
<accession>D0WES9</accession>
<dbReference type="EMBL" id="ACUX02000004">
    <property type="protein sequence ID" value="EEZ62217.1"/>
    <property type="molecule type" value="Genomic_DNA"/>
</dbReference>
<dbReference type="GO" id="GO:0004851">
    <property type="term" value="F:uroporphyrin-III C-methyltransferase activity"/>
    <property type="evidence" value="ECO:0007669"/>
    <property type="project" value="UniProtKB-EC"/>
</dbReference>
<dbReference type="eggNOG" id="COG0007">
    <property type="taxonomic scope" value="Bacteria"/>
</dbReference>
<keyword evidence="9" id="KW-1185">Reference proteome</keyword>
<dbReference type="FunFam" id="3.30.950.10:FF:000001">
    <property type="entry name" value="Siroheme synthase"/>
    <property type="match status" value="1"/>
</dbReference>
<reference evidence="8" key="1">
    <citation type="submission" date="2009-10" db="EMBL/GenBank/DDBJ databases">
        <authorList>
            <person name="Weinstock G."/>
            <person name="Sodergren E."/>
            <person name="Clifton S."/>
            <person name="Fulton L."/>
            <person name="Fulton B."/>
            <person name="Courtney L."/>
            <person name="Fronick C."/>
            <person name="Harrison M."/>
            <person name="Strong C."/>
            <person name="Farmer C."/>
            <person name="Delahaunty K."/>
            <person name="Markovic C."/>
            <person name="Hall O."/>
            <person name="Minx P."/>
            <person name="Tomlinson C."/>
            <person name="Mitreva M."/>
            <person name="Nelson J."/>
            <person name="Hou S."/>
            <person name="Wollam A."/>
            <person name="Pepin K.H."/>
            <person name="Johnson M."/>
            <person name="Bhonagiri V."/>
            <person name="Nash W.E."/>
            <person name="Warren W."/>
            <person name="Chinwalla A."/>
            <person name="Mardis E.R."/>
            <person name="Wilson R.K."/>
        </authorList>
    </citation>
    <scope>NUCLEOTIDE SEQUENCE [LARGE SCALE GENOMIC DNA]</scope>
    <source>
        <strain evidence="8">ATCC 700122</strain>
    </source>
</reference>
<dbReference type="SUPFAM" id="SSF69618">
    <property type="entry name" value="HemD-like"/>
    <property type="match status" value="1"/>
</dbReference>
<keyword evidence="3 8" id="KW-0808">Transferase</keyword>
<dbReference type="CDD" id="cd06578">
    <property type="entry name" value="HemD"/>
    <property type="match status" value="1"/>
</dbReference>
<dbReference type="Proteomes" id="UP000006001">
    <property type="component" value="Unassembled WGS sequence"/>
</dbReference>
<protein>
    <recommendedName>
        <fullName evidence="1">uroporphyrinogen-III C-methyltransferase</fullName>
        <ecNumber evidence="1">2.1.1.107</ecNumber>
    </recommendedName>
</protein>
<dbReference type="GeneID" id="85006970"/>
<dbReference type="GO" id="GO:0032259">
    <property type="term" value="P:methylation"/>
    <property type="evidence" value="ECO:0007669"/>
    <property type="project" value="UniProtKB-KW"/>
</dbReference>
<dbReference type="STRING" id="649764.HMPREF0762_00311"/>
<dbReference type="InterPro" id="IPR014777">
    <property type="entry name" value="4pyrrole_Mease_sub1"/>
</dbReference>
<dbReference type="Pfam" id="PF00590">
    <property type="entry name" value="TP_methylase"/>
    <property type="match status" value="1"/>
</dbReference>
<dbReference type="InterPro" id="IPR014776">
    <property type="entry name" value="4pyrrole_Mease_sub2"/>
</dbReference>
<dbReference type="Pfam" id="PF02602">
    <property type="entry name" value="HEM4"/>
    <property type="match status" value="1"/>
</dbReference>
<evidence type="ECO:0000259" key="7">
    <source>
        <dbReference type="Pfam" id="PF02602"/>
    </source>
</evidence>
<proteinExistence type="predicted"/>